<dbReference type="AlphaFoldDB" id="A0A252A260"/>
<feature type="domain" description="SHSP" evidence="4">
    <location>
        <begin position="26"/>
        <end position="136"/>
    </location>
</feature>
<evidence type="ECO:0000259" key="4">
    <source>
        <dbReference type="PROSITE" id="PS01031"/>
    </source>
</evidence>
<evidence type="ECO:0000313" key="7">
    <source>
        <dbReference type="EMBL" id="OUI81901.1"/>
    </source>
</evidence>
<evidence type="ECO:0000313" key="5">
    <source>
        <dbReference type="EMBL" id="BBC79482.1"/>
    </source>
</evidence>
<dbReference type="CDD" id="cd06470">
    <property type="entry name" value="ACD_IbpA-B_like"/>
    <property type="match status" value="1"/>
</dbReference>
<comment type="similarity">
    <text evidence="2 3">Belongs to the small heat shock protein (HSP20) family.</text>
</comment>
<proteinExistence type="inferred from homology"/>
<dbReference type="STRING" id="1231341.Abor_010_023"/>
<dbReference type="RefSeq" id="WP_048840521.1">
    <property type="nucleotide sequence ID" value="NZ_BAMX01000010.1"/>
</dbReference>
<dbReference type="PANTHER" id="PTHR47062:SF1">
    <property type="entry name" value="SMALL HEAT SHOCK PROTEIN IBPA"/>
    <property type="match status" value="1"/>
</dbReference>
<accession>A0A252A260</accession>
<evidence type="ECO:0000256" key="1">
    <source>
        <dbReference type="ARBA" id="ARBA00023016"/>
    </source>
</evidence>
<dbReference type="Proteomes" id="UP000270034">
    <property type="component" value="Chromosome"/>
</dbReference>
<keyword evidence="1 6" id="KW-0346">Stress response</keyword>
<dbReference type="Proteomes" id="UP000032670">
    <property type="component" value="Unassembled WGS sequence"/>
</dbReference>
<dbReference type="SUPFAM" id="SSF49764">
    <property type="entry name" value="HSP20-like chaperones"/>
    <property type="match status" value="1"/>
</dbReference>
<dbReference type="InterPro" id="IPR037913">
    <property type="entry name" value="ACD_IbpA/B"/>
</dbReference>
<dbReference type="PROSITE" id="PS01031">
    <property type="entry name" value="SHSP"/>
    <property type="match status" value="1"/>
</dbReference>
<sequence>MSGRVFGSPMFLGFDHLEQMLERASKGASDGYPPYNIEQMASNKLRITLAVAGFRMDDLQITQEDNQLVIRGRQVEEGEERIYLHRGIASRQFQKAFVLAEGIEIGGAWLDNGLLHIDLFRPQPEVRVKRIEIRQPAQTQAPAASAPAIKPRATQMLHRVEDIESN</sequence>
<dbReference type="PANTHER" id="PTHR47062">
    <property type="match status" value="1"/>
</dbReference>
<evidence type="ECO:0000256" key="2">
    <source>
        <dbReference type="PROSITE-ProRule" id="PRU00285"/>
    </source>
</evidence>
<name>A0A252A260_9PROT</name>
<evidence type="ECO:0000313" key="9">
    <source>
        <dbReference type="Proteomes" id="UP000194639"/>
    </source>
</evidence>
<accession>A0A0D6NIJ4</accession>
<evidence type="ECO:0000313" key="10">
    <source>
        <dbReference type="Proteomes" id="UP000270034"/>
    </source>
</evidence>
<evidence type="ECO:0000313" key="8">
    <source>
        <dbReference type="Proteomes" id="UP000032670"/>
    </source>
</evidence>
<dbReference type="Pfam" id="PF00011">
    <property type="entry name" value="HSP20"/>
    <property type="match status" value="1"/>
</dbReference>
<reference evidence="7 9" key="2">
    <citation type="submission" date="2014-06" db="EMBL/GenBank/DDBJ databases">
        <authorList>
            <person name="Ju J."/>
            <person name="Zhang J."/>
        </authorList>
    </citation>
    <scope>NUCLEOTIDE SEQUENCE [LARGE SCALE GENOMIC DNA]</scope>
    <source>
        <strain evidence="7">DmW_045</strain>
    </source>
</reference>
<dbReference type="Gene3D" id="2.60.40.790">
    <property type="match status" value="1"/>
</dbReference>
<evidence type="ECO:0000256" key="3">
    <source>
        <dbReference type="RuleBase" id="RU003616"/>
    </source>
</evidence>
<protein>
    <submittedName>
        <fullName evidence="6">Heat shock protein Hsp20/HspA/IbpA</fullName>
    </submittedName>
    <submittedName>
        <fullName evidence="7">Heat-shock protein Hsp20</fullName>
    </submittedName>
</protein>
<dbReference type="EMBL" id="JOMO01000021">
    <property type="protein sequence ID" value="OUI81901.1"/>
    <property type="molecule type" value="Genomic_DNA"/>
</dbReference>
<gene>
    <name evidence="6" type="ORF">Abor_010_023</name>
    <name evidence="5" type="ORF">AcetOrient_orf01697</name>
    <name evidence="7" type="ORF">HK12_04255</name>
</gene>
<dbReference type="Proteomes" id="UP000194639">
    <property type="component" value="Unassembled WGS sequence"/>
</dbReference>
<reference evidence="6 8" key="1">
    <citation type="submission" date="2012-11" db="EMBL/GenBank/DDBJ databases">
        <title>Whole genome sequence of Acetobacter orientalis 21F-2.</title>
        <authorList>
            <person name="Azuma Y."/>
            <person name="Higashiura N."/>
            <person name="Hirakawa H."/>
            <person name="Matsushita K."/>
        </authorList>
    </citation>
    <scope>NUCLEOTIDE SEQUENCE [LARGE SCALE GENOMIC DNA]</scope>
    <source>
        <strain evidence="6 8">21F-2</strain>
    </source>
</reference>
<organism evidence="7 9">
    <name type="scientific">Acetobacter orientalis</name>
    <dbReference type="NCBI Taxonomy" id="146474"/>
    <lineage>
        <taxon>Bacteria</taxon>
        <taxon>Pseudomonadati</taxon>
        <taxon>Pseudomonadota</taxon>
        <taxon>Alphaproteobacteria</taxon>
        <taxon>Acetobacterales</taxon>
        <taxon>Acetobacteraceae</taxon>
        <taxon>Acetobacter</taxon>
    </lineage>
</organism>
<dbReference type="InterPro" id="IPR008978">
    <property type="entry name" value="HSP20-like_chaperone"/>
</dbReference>
<dbReference type="EMBL" id="BAMX01000010">
    <property type="protein sequence ID" value="GAN65460.1"/>
    <property type="molecule type" value="Genomic_DNA"/>
</dbReference>
<dbReference type="InterPro" id="IPR002068">
    <property type="entry name" value="A-crystallin/Hsp20_dom"/>
</dbReference>
<dbReference type="KEGG" id="aot:AcetOri_orf01697"/>
<evidence type="ECO:0000313" key="6">
    <source>
        <dbReference type="EMBL" id="GAN65460.1"/>
    </source>
</evidence>
<reference evidence="5 10" key="3">
    <citation type="submission" date="2018-02" db="EMBL/GenBank/DDBJ databases">
        <title>Acetobacter orientalis genome.</title>
        <authorList>
            <person name="Nakashima N."/>
            <person name="Tamura T."/>
        </authorList>
    </citation>
    <scope>NUCLEOTIDE SEQUENCE [LARGE SCALE GENOMIC DNA]</scope>
    <source>
        <strain evidence="5 10">FAN1</strain>
    </source>
</reference>
<keyword evidence="8" id="KW-1185">Reference proteome</keyword>
<dbReference type="EMBL" id="AP018515">
    <property type="protein sequence ID" value="BBC79482.1"/>
    <property type="molecule type" value="Genomic_DNA"/>
</dbReference>
<dbReference type="GeneID" id="76203610"/>